<keyword evidence="6 8" id="KW-1133">Transmembrane helix</keyword>
<evidence type="ECO:0000313" key="10">
    <source>
        <dbReference type="EMBL" id="SKB55565.1"/>
    </source>
</evidence>
<evidence type="ECO:0000256" key="6">
    <source>
        <dbReference type="ARBA" id="ARBA00022989"/>
    </source>
</evidence>
<dbReference type="InterPro" id="IPR051475">
    <property type="entry name" value="Diverse_Ion_Transporter"/>
</dbReference>
<evidence type="ECO:0000259" key="9">
    <source>
        <dbReference type="Pfam" id="PF03600"/>
    </source>
</evidence>
<feature type="transmembrane region" description="Helical" evidence="8">
    <location>
        <begin position="93"/>
        <end position="111"/>
    </location>
</feature>
<evidence type="ECO:0000256" key="8">
    <source>
        <dbReference type="SAM" id="Phobius"/>
    </source>
</evidence>
<evidence type="ECO:0000256" key="7">
    <source>
        <dbReference type="ARBA" id="ARBA00023136"/>
    </source>
</evidence>
<keyword evidence="5 8" id="KW-0812">Transmembrane</keyword>
<evidence type="ECO:0000256" key="5">
    <source>
        <dbReference type="ARBA" id="ARBA00022692"/>
    </source>
</evidence>
<evidence type="ECO:0000256" key="1">
    <source>
        <dbReference type="ARBA" id="ARBA00004651"/>
    </source>
</evidence>
<feature type="transmembrane region" description="Helical" evidence="8">
    <location>
        <begin position="30"/>
        <end position="47"/>
    </location>
</feature>
<proteinExistence type="inferred from homology"/>
<protein>
    <submittedName>
        <fullName evidence="10">Na+/H+ antiporter NhaD</fullName>
    </submittedName>
</protein>
<feature type="transmembrane region" description="Helical" evidence="8">
    <location>
        <begin position="315"/>
        <end position="339"/>
    </location>
</feature>
<keyword evidence="7 8" id="KW-0472">Membrane</keyword>
<dbReference type="InterPro" id="IPR004680">
    <property type="entry name" value="Cit_transptr-like_dom"/>
</dbReference>
<feature type="transmembrane region" description="Helical" evidence="8">
    <location>
        <begin position="404"/>
        <end position="424"/>
    </location>
</feature>
<comment type="similarity">
    <text evidence="2">Belongs to the CitM (TC 2.A.11) transporter family.</text>
</comment>
<gene>
    <name evidence="10" type="ORF">SAMN02745120_2085</name>
</gene>
<dbReference type="RefSeq" id="WP_330395760.1">
    <property type="nucleotide sequence ID" value="NZ_DAMBHZ010000016.1"/>
</dbReference>
<reference evidence="11" key="1">
    <citation type="submission" date="2017-02" db="EMBL/GenBank/DDBJ databases">
        <authorList>
            <person name="Varghese N."/>
            <person name="Submissions S."/>
        </authorList>
    </citation>
    <scope>NUCLEOTIDE SEQUENCE [LARGE SCALE GENOMIC DNA]</scope>
    <source>
        <strain evidence="11">ATCC 35199</strain>
    </source>
</reference>
<dbReference type="Pfam" id="PF03600">
    <property type="entry name" value="CitMHS"/>
    <property type="match status" value="1"/>
</dbReference>
<sequence>MLFASATAIPITIFLVIYGIIISEKINRTAISLFGAIVMIILGILNQEQAIEHIDFNTIGLLVGMMIIVNILKRTGVFEYLAIRAAKKAKGDPWKILVLFAIITAFSSAFLDNVTTILLIVPVTLVITDTLDTNPIPFMFTEILIANIGGTATLIGDPPNIMIGSATGLGFVDFIVNLAPVVIVISVATLFLLKLIYKDFLKAKDENKQKIMKMDETITIKDTLLLKKSLIVLFITILGFMVHSQFHLESATIALGGAALLLVISKIDPEEILFEVEWTTIFFFMGLFILVGSLVEVGVIDNLAKKMLELTKGNLFVTTLTILWVSAIASAFLDNIPFVATMIPLIKAMTASGQLDANPLWWALALGACLGGNGTIIGASANVIVTGIMAREGRPVSFMSFMRIGFPMMIVSIIISTIYLILFYV</sequence>
<evidence type="ECO:0000256" key="3">
    <source>
        <dbReference type="ARBA" id="ARBA00022448"/>
    </source>
</evidence>
<evidence type="ECO:0000256" key="4">
    <source>
        <dbReference type="ARBA" id="ARBA00022475"/>
    </source>
</evidence>
<keyword evidence="3" id="KW-0813">Transport</keyword>
<feature type="domain" description="Citrate transporter-like" evidence="9">
    <location>
        <begin position="19"/>
        <end position="367"/>
    </location>
</feature>
<feature type="transmembrane region" description="Helical" evidence="8">
    <location>
        <begin position="218"/>
        <end position="240"/>
    </location>
</feature>
<dbReference type="InterPro" id="IPR000802">
    <property type="entry name" value="Arsenical_pump_ArsB"/>
</dbReference>
<dbReference type="Proteomes" id="UP000243406">
    <property type="component" value="Unassembled WGS sequence"/>
</dbReference>
<feature type="transmembrane region" description="Helical" evidence="8">
    <location>
        <begin position="6"/>
        <end position="23"/>
    </location>
</feature>
<feature type="transmembrane region" description="Helical" evidence="8">
    <location>
        <begin position="276"/>
        <end position="295"/>
    </location>
</feature>
<dbReference type="GO" id="GO:0005886">
    <property type="term" value="C:plasma membrane"/>
    <property type="evidence" value="ECO:0007669"/>
    <property type="project" value="UniProtKB-SubCell"/>
</dbReference>
<comment type="subcellular location">
    <subcellularLocation>
        <location evidence="1">Cell membrane</location>
        <topology evidence="1">Multi-pass membrane protein</topology>
    </subcellularLocation>
</comment>
<dbReference type="PRINTS" id="PR00758">
    <property type="entry name" value="ARSENICPUMP"/>
</dbReference>
<feature type="transmembrane region" description="Helical" evidence="8">
    <location>
        <begin position="360"/>
        <end position="384"/>
    </location>
</feature>
<dbReference type="AlphaFoldDB" id="A0A1T5C823"/>
<feature type="transmembrane region" description="Helical" evidence="8">
    <location>
        <begin position="174"/>
        <end position="197"/>
    </location>
</feature>
<dbReference type="GO" id="GO:0015105">
    <property type="term" value="F:arsenite transmembrane transporter activity"/>
    <property type="evidence" value="ECO:0007669"/>
    <property type="project" value="InterPro"/>
</dbReference>
<accession>A0A1T5C823</accession>
<feature type="transmembrane region" description="Helical" evidence="8">
    <location>
        <begin position="53"/>
        <end position="72"/>
    </location>
</feature>
<name>A0A1T5C823_9FIRM</name>
<evidence type="ECO:0000256" key="2">
    <source>
        <dbReference type="ARBA" id="ARBA00009843"/>
    </source>
</evidence>
<dbReference type="CDD" id="cd01116">
    <property type="entry name" value="P_permease"/>
    <property type="match status" value="1"/>
</dbReference>
<dbReference type="PANTHER" id="PTHR43568">
    <property type="entry name" value="P PROTEIN"/>
    <property type="match status" value="1"/>
</dbReference>
<keyword evidence="4" id="KW-1003">Cell membrane</keyword>
<dbReference type="EMBL" id="FUYN01000004">
    <property type="protein sequence ID" value="SKB55565.1"/>
    <property type="molecule type" value="Genomic_DNA"/>
</dbReference>
<evidence type="ECO:0000313" key="11">
    <source>
        <dbReference type="Proteomes" id="UP000243406"/>
    </source>
</evidence>
<organism evidence="10 11">
    <name type="scientific">Acetoanaerobium noterae</name>
    <dbReference type="NCBI Taxonomy" id="745369"/>
    <lineage>
        <taxon>Bacteria</taxon>
        <taxon>Bacillati</taxon>
        <taxon>Bacillota</taxon>
        <taxon>Clostridia</taxon>
        <taxon>Peptostreptococcales</taxon>
        <taxon>Filifactoraceae</taxon>
        <taxon>Acetoanaerobium</taxon>
    </lineage>
</organism>
<keyword evidence="11" id="KW-1185">Reference proteome</keyword>
<dbReference type="PANTHER" id="PTHR43568:SF1">
    <property type="entry name" value="P PROTEIN"/>
    <property type="match status" value="1"/>
</dbReference>